<keyword evidence="2" id="KW-1185">Reference proteome</keyword>
<organism evidence="1 2">
    <name type="scientific">Nocardia aurea</name>
    <dbReference type="NCBI Taxonomy" id="2144174"/>
    <lineage>
        <taxon>Bacteria</taxon>
        <taxon>Bacillati</taxon>
        <taxon>Actinomycetota</taxon>
        <taxon>Actinomycetes</taxon>
        <taxon>Mycobacteriales</taxon>
        <taxon>Nocardiaceae</taxon>
        <taxon>Nocardia</taxon>
    </lineage>
</organism>
<dbReference type="InterPro" id="IPR036689">
    <property type="entry name" value="ESAT-6-like_sf"/>
</dbReference>
<sequence length="96" mass="10358">MSKPISANFEGVESGAQQIVKRAETIGQELQAFNQKVKEYVDTYGDGAANDAFAAHQVTWDQHVRQLNETLTGAAQLVSTGNSELQSTDSALANLF</sequence>
<reference evidence="1 2" key="1">
    <citation type="submission" date="2024-06" db="EMBL/GenBank/DDBJ databases">
        <title>The Natural Products Discovery Center: Release of the First 8490 Sequenced Strains for Exploring Actinobacteria Biosynthetic Diversity.</title>
        <authorList>
            <person name="Kalkreuter E."/>
            <person name="Kautsar S.A."/>
            <person name="Yang D."/>
            <person name="Bader C.D."/>
            <person name="Teijaro C.N."/>
            <person name="Fluegel L."/>
            <person name="Davis C.M."/>
            <person name="Simpson J.R."/>
            <person name="Lauterbach L."/>
            <person name="Steele A.D."/>
            <person name="Gui C."/>
            <person name="Meng S."/>
            <person name="Li G."/>
            <person name="Viehrig K."/>
            <person name="Ye F."/>
            <person name="Su P."/>
            <person name="Kiefer A.F."/>
            <person name="Nichols A."/>
            <person name="Cepeda A.J."/>
            <person name="Yan W."/>
            <person name="Fan B."/>
            <person name="Jiang Y."/>
            <person name="Adhikari A."/>
            <person name="Zheng C.-J."/>
            <person name="Schuster L."/>
            <person name="Cowan T.M."/>
            <person name="Smanski M.J."/>
            <person name="Chevrette M.G."/>
            <person name="De Carvalho L.P.S."/>
            <person name="Shen B."/>
        </authorList>
    </citation>
    <scope>NUCLEOTIDE SEQUENCE [LARGE SCALE GENOMIC DNA]</scope>
    <source>
        <strain evidence="1 2">NPDC050403</strain>
    </source>
</reference>
<gene>
    <name evidence="1" type="ORF">AB0I48_08285</name>
</gene>
<accession>A0ABV3FQ44</accession>
<dbReference type="Gene3D" id="1.10.287.1060">
    <property type="entry name" value="ESAT-6-like"/>
    <property type="match status" value="1"/>
</dbReference>
<evidence type="ECO:0000313" key="1">
    <source>
        <dbReference type="EMBL" id="MEV0707544.1"/>
    </source>
</evidence>
<comment type="caution">
    <text evidence="1">The sequence shown here is derived from an EMBL/GenBank/DDBJ whole genome shotgun (WGS) entry which is preliminary data.</text>
</comment>
<dbReference type="InterPro" id="IPR010310">
    <property type="entry name" value="T7SS_ESAT-6-like"/>
</dbReference>
<dbReference type="SUPFAM" id="SSF140453">
    <property type="entry name" value="EsxAB dimer-like"/>
    <property type="match status" value="1"/>
</dbReference>
<dbReference type="EMBL" id="JBFAKC010000003">
    <property type="protein sequence ID" value="MEV0707544.1"/>
    <property type="molecule type" value="Genomic_DNA"/>
</dbReference>
<protein>
    <submittedName>
        <fullName evidence="1">WXG100 family type VII secretion target</fullName>
    </submittedName>
</protein>
<dbReference type="Pfam" id="PF06013">
    <property type="entry name" value="WXG100"/>
    <property type="match status" value="1"/>
</dbReference>
<evidence type="ECO:0000313" key="2">
    <source>
        <dbReference type="Proteomes" id="UP001551695"/>
    </source>
</evidence>
<dbReference type="RefSeq" id="WP_357781410.1">
    <property type="nucleotide sequence ID" value="NZ_JBFAKC010000003.1"/>
</dbReference>
<name>A0ABV3FQ44_9NOCA</name>
<proteinExistence type="predicted"/>
<dbReference type="Proteomes" id="UP001551695">
    <property type="component" value="Unassembled WGS sequence"/>
</dbReference>